<dbReference type="RefSeq" id="WP_090390397.1">
    <property type="nucleotide sequence ID" value="NZ_FMZO01000006.1"/>
</dbReference>
<organism evidence="7 8">
    <name type="scientific">Niabella drilacis (strain DSM 25811 / CCM 8410 / CCUG 62505 / LMG 26954 / E90)</name>
    <dbReference type="NCBI Taxonomy" id="1285928"/>
    <lineage>
        <taxon>Bacteria</taxon>
        <taxon>Pseudomonadati</taxon>
        <taxon>Bacteroidota</taxon>
        <taxon>Chitinophagia</taxon>
        <taxon>Chitinophagales</taxon>
        <taxon>Chitinophagaceae</taxon>
        <taxon>Niabella</taxon>
    </lineage>
</organism>
<name>A0A1G6S269_NIADE</name>
<dbReference type="InterPro" id="IPR036737">
    <property type="entry name" value="OmpA-like_sf"/>
</dbReference>
<dbReference type="CDD" id="cd07185">
    <property type="entry name" value="OmpA_C-like"/>
    <property type="match status" value="1"/>
</dbReference>
<evidence type="ECO:0000256" key="4">
    <source>
        <dbReference type="PROSITE-ProRule" id="PRU00473"/>
    </source>
</evidence>
<gene>
    <name evidence="7" type="ORF">SAMN04487894_10662</name>
</gene>
<keyword evidence="5" id="KW-1133">Transmembrane helix</keyword>
<protein>
    <submittedName>
        <fullName evidence="7">OmpA family protein</fullName>
    </submittedName>
</protein>
<keyword evidence="3" id="KW-0998">Cell outer membrane</keyword>
<dbReference type="Proteomes" id="UP000198757">
    <property type="component" value="Unassembled WGS sequence"/>
</dbReference>
<dbReference type="Pfam" id="PF00691">
    <property type="entry name" value="OmpA"/>
    <property type="match status" value="1"/>
</dbReference>
<accession>A0A1G6S269</accession>
<dbReference type="InterPro" id="IPR050330">
    <property type="entry name" value="Bact_OuterMem_StrucFunc"/>
</dbReference>
<dbReference type="GO" id="GO:0009279">
    <property type="term" value="C:cell outer membrane"/>
    <property type="evidence" value="ECO:0007669"/>
    <property type="project" value="UniProtKB-SubCell"/>
</dbReference>
<dbReference type="Gene3D" id="3.30.1330.60">
    <property type="entry name" value="OmpA-like domain"/>
    <property type="match status" value="1"/>
</dbReference>
<reference evidence="8" key="1">
    <citation type="submission" date="2016-10" db="EMBL/GenBank/DDBJ databases">
        <authorList>
            <person name="Varghese N."/>
            <person name="Submissions S."/>
        </authorList>
    </citation>
    <scope>NUCLEOTIDE SEQUENCE [LARGE SCALE GENOMIC DNA]</scope>
    <source>
        <strain evidence="8">DSM 25811 / CCM 8410 / LMG 26954 / E90</strain>
    </source>
</reference>
<dbReference type="PROSITE" id="PS51123">
    <property type="entry name" value="OMPA_2"/>
    <property type="match status" value="1"/>
</dbReference>
<evidence type="ECO:0000313" key="8">
    <source>
        <dbReference type="Proteomes" id="UP000198757"/>
    </source>
</evidence>
<dbReference type="EMBL" id="FMZO01000006">
    <property type="protein sequence ID" value="SDD11012.1"/>
    <property type="molecule type" value="Genomic_DNA"/>
</dbReference>
<evidence type="ECO:0000256" key="5">
    <source>
        <dbReference type="SAM" id="Phobius"/>
    </source>
</evidence>
<dbReference type="InterPro" id="IPR006664">
    <property type="entry name" value="OMP_bac"/>
</dbReference>
<evidence type="ECO:0000259" key="6">
    <source>
        <dbReference type="PROSITE" id="PS51123"/>
    </source>
</evidence>
<dbReference type="PANTHER" id="PTHR30329:SF21">
    <property type="entry name" value="LIPOPROTEIN YIAD-RELATED"/>
    <property type="match status" value="1"/>
</dbReference>
<evidence type="ECO:0000256" key="3">
    <source>
        <dbReference type="ARBA" id="ARBA00023237"/>
    </source>
</evidence>
<comment type="subcellular location">
    <subcellularLocation>
        <location evidence="1">Cell outer membrane</location>
    </subcellularLocation>
</comment>
<keyword evidence="2 4" id="KW-0472">Membrane</keyword>
<evidence type="ECO:0000256" key="1">
    <source>
        <dbReference type="ARBA" id="ARBA00004442"/>
    </source>
</evidence>
<keyword evidence="5" id="KW-0812">Transmembrane</keyword>
<feature type="domain" description="OmpA-like" evidence="6">
    <location>
        <begin position="487"/>
        <end position="609"/>
    </location>
</feature>
<evidence type="ECO:0000313" key="7">
    <source>
        <dbReference type="EMBL" id="SDD11012.1"/>
    </source>
</evidence>
<dbReference type="AlphaFoldDB" id="A0A1G6S269"/>
<dbReference type="SUPFAM" id="SSF103088">
    <property type="entry name" value="OmpA-like"/>
    <property type="match status" value="1"/>
</dbReference>
<keyword evidence="8" id="KW-1185">Reference proteome</keyword>
<dbReference type="PRINTS" id="PR01021">
    <property type="entry name" value="OMPADOMAIN"/>
</dbReference>
<sequence length="610" mass="67291">MQTKDVSLVFRYRPVSFQQVFYLIFMAALLLTSLGAFAQTRSALPEDRLTGKGFRLGLNGGYDLFPDYKNNTPYIRYEGGLSAGLTAGYYWKWFSVGADVDYIRNRPQNQYPTDSVFDPVNNFLIKDFTLQKQDITRIFYGVGPGVHYTDRQGRFAVELNGRAGFASIRGGSLALTGRNGATEQVLNYHGGYNVSNALSFKGSLRAQYFFNDFIGMHIGAYYLRHLDTKDAVGPAGYSAAYRAFEPNGDGLRSFTEKDLRTIGQPCNCDIASIGAYAGISLRLPSRRKAKVPAPVVPVPAAACNTCQVYALAVTARDQYTKEVLPHTDVAVKDAAGNVVRSGVTNAFGVIVFPGMTPGSYAINGKLYDVDLAPAQAAKGEFIANGTLQKELLYTDQNFILKGNAVVCNTATALPGATVVLRDRASAVEKNTQTDGEGAFIFHLKQKSEMTVFGRKEKYFSQMVNISAADYNRNTTLFVKLEMCMEEADCDKAIRLENIHYDLDKFFIREDAKPELNRLVQFMNDNPGVRVELSSHTDSRASDAYNQKLSQNRADAAKAYLVSKGITAGRIVAKGYGETRLLNRCADGVNCSEAEHQFNRRTEMKVICPGK</sequence>
<proteinExistence type="predicted"/>
<evidence type="ECO:0000256" key="2">
    <source>
        <dbReference type="ARBA" id="ARBA00023136"/>
    </source>
</evidence>
<feature type="transmembrane region" description="Helical" evidence="5">
    <location>
        <begin position="20"/>
        <end position="38"/>
    </location>
</feature>
<dbReference type="STRING" id="1285928.SAMN04487894_10662"/>
<dbReference type="InterPro" id="IPR006665">
    <property type="entry name" value="OmpA-like"/>
</dbReference>
<dbReference type="SUPFAM" id="SSF49478">
    <property type="entry name" value="Cna protein B-type domain"/>
    <property type="match status" value="1"/>
</dbReference>
<dbReference type="OrthoDB" id="9809364at2"/>
<dbReference type="PANTHER" id="PTHR30329">
    <property type="entry name" value="STATOR ELEMENT OF FLAGELLAR MOTOR COMPLEX"/>
    <property type="match status" value="1"/>
</dbReference>